<evidence type="ECO:0000313" key="4">
    <source>
        <dbReference type="EMBL" id="NYE72043.1"/>
    </source>
</evidence>
<dbReference type="CDD" id="cd07989">
    <property type="entry name" value="LPLAT_AGPAT-like"/>
    <property type="match status" value="1"/>
</dbReference>
<dbReference type="InterPro" id="IPR002123">
    <property type="entry name" value="Plipid/glycerol_acylTrfase"/>
</dbReference>
<dbReference type="AlphaFoldDB" id="A0A7Y9LCP4"/>
<dbReference type="GO" id="GO:0006654">
    <property type="term" value="P:phosphatidic acid biosynthetic process"/>
    <property type="evidence" value="ECO:0007669"/>
    <property type="project" value="TreeGrafter"/>
</dbReference>
<dbReference type="SUPFAM" id="SSF69593">
    <property type="entry name" value="Glycerol-3-phosphate (1)-acyltransferase"/>
    <property type="match status" value="1"/>
</dbReference>
<comment type="caution">
    <text evidence="4">The sequence shown here is derived from an EMBL/GenBank/DDBJ whole genome shotgun (WGS) entry which is preliminary data.</text>
</comment>
<sequence length="230" mass="25088">MSSTSSYTSPIRAGARFVTQRLLMKSLVWSITDVTVLGRERLKGVGSPVIVVSNHASHLDTPLILGALPRKLSRWMAVGAAGDYFFDVKWRRGVTSLFFNLFPINRAGQKGKNERRGMASTLLDEGVPLLLYPEATRSRTGEMAPFTAGPAALCRSRGVPCLPVGLVGAFDAMPYGANWPKRGRPPVFVNFGAPMTAEDDETVPEFAARMAKEVRGLIDEAEEHRAARGR</sequence>
<dbReference type="PANTHER" id="PTHR10434">
    <property type="entry name" value="1-ACYL-SN-GLYCEROL-3-PHOSPHATE ACYLTRANSFERASE"/>
    <property type="match status" value="1"/>
</dbReference>
<dbReference type="SMART" id="SM00563">
    <property type="entry name" value="PlsC"/>
    <property type="match status" value="1"/>
</dbReference>
<dbReference type="PANTHER" id="PTHR10434:SF11">
    <property type="entry name" value="1-ACYL-SN-GLYCEROL-3-PHOSPHATE ACYLTRANSFERASE"/>
    <property type="match status" value="1"/>
</dbReference>
<accession>A0A7Y9LCP4</accession>
<dbReference type="Pfam" id="PF01553">
    <property type="entry name" value="Acyltransferase"/>
    <property type="match status" value="1"/>
</dbReference>
<evidence type="ECO:0000256" key="2">
    <source>
        <dbReference type="ARBA" id="ARBA00023315"/>
    </source>
</evidence>
<keyword evidence="5" id="KW-1185">Reference proteome</keyword>
<evidence type="ECO:0000313" key="5">
    <source>
        <dbReference type="Proteomes" id="UP000569914"/>
    </source>
</evidence>
<gene>
    <name evidence="4" type="ORF">BKA15_003372</name>
</gene>
<organism evidence="4 5">
    <name type="scientific">Microlunatus parietis</name>
    <dbReference type="NCBI Taxonomy" id="682979"/>
    <lineage>
        <taxon>Bacteria</taxon>
        <taxon>Bacillati</taxon>
        <taxon>Actinomycetota</taxon>
        <taxon>Actinomycetes</taxon>
        <taxon>Propionibacteriales</taxon>
        <taxon>Propionibacteriaceae</taxon>
        <taxon>Microlunatus</taxon>
    </lineage>
</organism>
<dbReference type="EC" id="2.3.1.51" evidence="4"/>
<keyword evidence="2 4" id="KW-0012">Acyltransferase</keyword>
<proteinExistence type="predicted"/>
<dbReference type="RefSeq" id="WP_179752602.1">
    <property type="nucleotide sequence ID" value="NZ_JACCBU010000001.1"/>
</dbReference>
<dbReference type="Proteomes" id="UP000569914">
    <property type="component" value="Unassembled WGS sequence"/>
</dbReference>
<dbReference type="GO" id="GO:0003841">
    <property type="term" value="F:1-acylglycerol-3-phosphate O-acyltransferase activity"/>
    <property type="evidence" value="ECO:0007669"/>
    <property type="project" value="UniProtKB-EC"/>
</dbReference>
<dbReference type="EMBL" id="JACCBU010000001">
    <property type="protein sequence ID" value="NYE72043.1"/>
    <property type="molecule type" value="Genomic_DNA"/>
</dbReference>
<name>A0A7Y9LCP4_9ACTN</name>
<feature type="domain" description="Phospholipid/glycerol acyltransferase" evidence="3">
    <location>
        <begin position="49"/>
        <end position="169"/>
    </location>
</feature>
<evidence type="ECO:0000256" key="1">
    <source>
        <dbReference type="ARBA" id="ARBA00022679"/>
    </source>
</evidence>
<reference evidence="4 5" key="1">
    <citation type="submission" date="2020-07" db="EMBL/GenBank/DDBJ databases">
        <title>Sequencing the genomes of 1000 actinobacteria strains.</title>
        <authorList>
            <person name="Klenk H.-P."/>
        </authorList>
    </citation>
    <scope>NUCLEOTIDE SEQUENCE [LARGE SCALE GENOMIC DNA]</scope>
    <source>
        <strain evidence="4 5">DSM 22083</strain>
    </source>
</reference>
<keyword evidence="1 4" id="KW-0808">Transferase</keyword>
<protein>
    <submittedName>
        <fullName evidence="4">1-acyl-sn-glycerol-3-phosphate acyltransferase</fullName>
        <ecNumber evidence="4">2.3.1.51</ecNumber>
    </submittedName>
</protein>
<evidence type="ECO:0000259" key="3">
    <source>
        <dbReference type="SMART" id="SM00563"/>
    </source>
</evidence>